<name>A0ABW4CV35_9LACO</name>
<gene>
    <name evidence="1" type="ORF">ACFQ5K_07365</name>
</gene>
<sequence length="347" mass="35276">MATIKASSQTDLIDLTDGYSVILSNESHVFNGDTDSVDSTQSTTTTVMALCGSEQVPATVGTITGATGITGVSDGKTPAPVITITATSALKTAGTLTIPVQIGDITINKQFSYSIAFKGAAGSDGKNGTSVTVSSTSTTYQAAADGTNTPTGTWATSMPNVPVGNYLWSKTVVTYSDGKSTTTYGVTYYPKNGTNGSSVTVSSNVTEYVVGSDGTNTPTTGWTTTIPTVAAGKYLWTRVTVKYSDGKSTVSYSVARQATDGADGADAITMVVLSSAGTIFKNTAVATTLTAHVYKGGAEVTGNALAALGTINWYKDDATTAVGTGASLTVNAGDVANKATYTAELED</sequence>
<dbReference type="EMBL" id="JBHTOK010000063">
    <property type="protein sequence ID" value="MFD1441189.1"/>
    <property type="molecule type" value="Genomic_DNA"/>
</dbReference>
<protein>
    <submittedName>
        <fullName evidence="1">Uncharacterized protein</fullName>
    </submittedName>
</protein>
<comment type="caution">
    <text evidence="1">The sequence shown here is derived from an EMBL/GenBank/DDBJ whole genome shotgun (WGS) entry which is preliminary data.</text>
</comment>
<dbReference type="RefSeq" id="WP_125754705.1">
    <property type="nucleotide sequence ID" value="NZ_JBHTOK010000063.1"/>
</dbReference>
<evidence type="ECO:0000313" key="2">
    <source>
        <dbReference type="Proteomes" id="UP001597212"/>
    </source>
</evidence>
<reference evidence="2" key="1">
    <citation type="journal article" date="2019" name="Int. J. Syst. Evol. Microbiol.">
        <title>The Global Catalogue of Microorganisms (GCM) 10K type strain sequencing project: providing services to taxonomists for standard genome sequencing and annotation.</title>
        <authorList>
            <consortium name="The Broad Institute Genomics Platform"/>
            <consortium name="The Broad Institute Genome Sequencing Center for Infectious Disease"/>
            <person name="Wu L."/>
            <person name="Ma J."/>
        </authorList>
    </citation>
    <scope>NUCLEOTIDE SEQUENCE [LARGE SCALE GENOMIC DNA]</scope>
    <source>
        <strain evidence="2">CCM 8912</strain>
    </source>
</reference>
<evidence type="ECO:0000313" key="1">
    <source>
        <dbReference type="EMBL" id="MFD1441189.1"/>
    </source>
</evidence>
<dbReference type="Proteomes" id="UP001597212">
    <property type="component" value="Unassembled WGS sequence"/>
</dbReference>
<organism evidence="1 2">
    <name type="scientific">Lacticaseibacillus hegangensis</name>
    <dbReference type="NCBI Taxonomy" id="2486010"/>
    <lineage>
        <taxon>Bacteria</taxon>
        <taxon>Bacillati</taxon>
        <taxon>Bacillota</taxon>
        <taxon>Bacilli</taxon>
        <taxon>Lactobacillales</taxon>
        <taxon>Lactobacillaceae</taxon>
        <taxon>Lacticaseibacillus</taxon>
    </lineage>
</organism>
<keyword evidence="2" id="KW-1185">Reference proteome</keyword>
<accession>A0ABW4CV35</accession>
<proteinExistence type="predicted"/>